<evidence type="ECO:0000313" key="4">
    <source>
        <dbReference type="Proteomes" id="UP001642501"/>
    </source>
</evidence>
<feature type="compositionally biased region" description="Low complexity" evidence="2">
    <location>
        <begin position="80"/>
        <end position="91"/>
    </location>
</feature>
<name>A0ABP0E5K7_9PEZI</name>
<feature type="compositionally biased region" description="Acidic residues" evidence="2">
    <location>
        <begin position="192"/>
        <end position="210"/>
    </location>
</feature>
<comment type="caution">
    <text evidence="3">The sequence shown here is derived from an EMBL/GenBank/DDBJ whole genome shotgun (WGS) entry which is preliminary data.</text>
</comment>
<dbReference type="SMART" id="SM00028">
    <property type="entry name" value="TPR"/>
    <property type="match status" value="6"/>
</dbReference>
<feature type="region of interest" description="Disordered" evidence="2">
    <location>
        <begin position="75"/>
        <end position="107"/>
    </location>
</feature>
<proteinExistence type="predicted"/>
<protein>
    <submittedName>
        <fullName evidence="3">Transcription factor TFIIIC subunit tfc4</fullName>
    </submittedName>
</protein>
<dbReference type="Proteomes" id="UP001642501">
    <property type="component" value="Unassembled WGS sequence"/>
</dbReference>
<evidence type="ECO:0000256" key="2">
    <source>
        <dbReference type="SAM" id="MobiDB-lite"/>
    </source>
</evidence>
<gene>
    <name evidence="3" type="primary">TFC4</name>
    <name evidence="3" type="ORF">SEPCBS57363_006273</name>
</gene>
<dbReference type="SUPFAM" id="SSF48452">
    <property type="entry name" value="TPR-like"/>
    <property type="match status" value="2"/>
</dbReference>
<feature type="region of interest" description="Disordered" evidence="2">
    <location>
        <begin position="192"/>
        <end position="216"/>
    </location>
</feature>
<dbReference type="PANTHER" id="PTHR23082:SF0">
    <property type="entry name" value="GENERAL TRANSCRIPTION FACTOR 3C POLYPEPTIDE 3"/>
    <property type="match status" value="1"/>
</dbReference>
<dbReference type="SUPFAM" id="SSF48439">
    <property type="entry name" value="Protein prenylyltransferase"/>
    <property type="match status" value="1"/>
</dbReference>
<feature type="repeat" description="TPR" evidence="1">
    <location>
        <begin position="1036"/>
        <end position="1069"/>
    </location>
</feature>
<dbReference type="PANTHER" id="PTHR23082">
    <property type="entry name" value="TRANSCRIPTION INITIATION FACTOR IIIC TFIIIC , POLYPEPTIDE 3-RELATED"/>
    <property type="match status" value="1"/>
</dbReference>
<dbReference type="InterPro" id="IPR039340">
    <property type="entry name" value="Tfc4/TFIIIC-102/Sfc4"/>
</dbReference>
<dbReference type="InterPro" id="IPR011990">
    <property type="entry name" value="TPR-like_helical_dom_sf"/>
</dbReference>
<organism evidence="3 4">
    <name type="scientific">Sporothrix epigloea</name>
    <dbReference type="NCBI Taxonomy" id="1892477"/>
    <lineage>
        <taxon>Eukaryota</taxon>
        <taxon>Fungi</taxon>
        <taxon>Dikarya</taxon>
        <taxon>Ascomycota</taxon>
        <taxon>Pezizomycotina</taxon>
        <taxon>Sordariomycetes</taxon>
        <taxon>Sordariomycetidae</taxon>
        <taxon>Ophiostomatales</taxon>
        <taxon>Ophiostomataceae</taxon>
        <taxon>Sporothrix</taxon>
    </lineage>
</organism>
<feature type="region of interest" description="Disordered" evidence="2">
    <location>
        <begin position="603"/>
        <end position="634"/>
    </location>
</feature>
<sequence>MTMDDVDMEDAHRAANAHDGGGVLASRIATPIQAADSENEDLDEVSDADSDYLELQADIARLDASRQAFLTEHLGKQVTGDGPASGAAAGAARRRRGPRKAAEPSGEVKLRLQQAHQLFMDNRYEDALEALHEIIRVNAETHAAWSLLGSINEDLGRREEALMAMVFAAHLEPKNLAGWLSTADFALAEAAAADEEAGGENNGDDDDQDREEERQGRRLQNLQIARLCYSGAIRADKDNIPARLGKANVCLEFGQATNAATEYVRVLKRRPLALQVIRNLAEASYDSVRGSETIQAAIKAYHKATTYLRSKSSATSQSYVEPFLVLDGGEEFSWMDITIYVELYAAIEQYDEAIAVLKSLARWMLGRGGPDENYWEEVEGTHEDCEWDRYDEPRRRKVPGFQPGRYSALTYGEGLPIDLRTKLAIYRLKLGHEEEAIEHLGWIDPQDANTTESMRLYPHLLKEVGAELFESKRFELALQYLQLYRDLNAAAVAALNGGIDQFTGEPGDSADGADGNAGFSPADDDADALVLQGKCYFELHDHAAAEESFLAAIEADEENIDARYELAKMYEKVQEKEQAYILVNEALSLQAAQQERQQIEDRYAGEQEQGETGNGHASLAGEGAGSAPEKRRGPMASLETAAYRVFFDTEGRVVRRYRKYRKGPHGEEIPITAERRGYPADNAAAQRPGEEGFSYSQGNEGDGGGEAGENSFGRRQPVSGTARVHIPRQRRQALPHQRRRRVLRGHARRLFASPAEQAEFEASTSARLRSRYQLCRELKERADDGDEHAGDEWMEAAKELINDFRSFREFYSWDKYVQFLGVNNFLHDRSAATATAKGNAGEVGSGRQHSSRLAALAERLHQNLAPVEEVDATHGIPIDPALLTPAPLAPARREYRGIPFDDWLALFLEYALSLAHAGRTTEAYAVCQSAHDSNVYQSEDSMFLIHMTWASCAVRAGDEQTCVAVARYFMRQKPSTTDCYRLFTVMCRLCRSPALWFSSSPAQKYILRQIRQRDETLLKQNKESGTADLIVDGLDTCLLVVYGHILFASMSFHFALNYYQRALALDPDNPIISLCIGLSYMHWALKRQSDNRQYLLLQSFYFLHRYADTRLTQAPAWRHTLDDQRIRREVYYNLGRAYHLLGLHSLATGFYDKVLGQVDPDKEVEDNCRRQGSYPDLRTEAAYNLRTCYLLAGNHEAAMQITRAYLVL</sequence>
<feature type="region of interest" description="Disordered" evidence="2">
    <location>
        <begin position="682"/>
        <end position="719"/>
    </location>
</feature>
<evidence type="ECO:0000256" key="1">
    <source>
        <dbReference type="PROSITE-ProRule" id="PRU00339"/>
    </source>
</evidence>
<feature type="repeat" description="TPR" evidence="1">
    <location>
        <begin position="526"/>
        <end position="559"/>
    </location>
</feature>
<dbReference type="PROSITE" id="PS50005">
    <property type="entry name" value="TPR"/>
    <property type="match status" value="2"/>
</dbReference>
<keyword evidence="4" id="KW-1185">Reference proteome</keyword>
<dbReference type="Pfam" id="PF13181">
    <property type="entry name" value="TPR_8"/>
    <property type="match status" value="1"/>
</dbReference>
<dbReference type="InterPro" id="IPR019734">
    <property type="entry name" value="TPR_rpt"/>
</dbReference>
<accession>A0ABP0E5K7</accession>
<dbReference type="EMBL" id="CAWUOM010000176">
    <property type="protein sequence ID" value="CAK7274651.1"/>
    <property type="molecule type" value="Genomic_DNA"/>
</dbReference>
<reference evidence="3 4" key="1">
    <citation type="submission" date="2024-01" db="EMBL/GenBank/DDBJ databases">
        <authorList>
            <person name="Allen C."/>
            <person name="Tagirdzhanova G."/>
        </authorList>
    </citation>
    <scope>NUCLEOTIDE SEQUENCE [LARGE SCALE GENOMIC DNA]</scope>
    <source>
        <strain evidence="3 4">CBS 573.63</strain>
    </source>
</reference>
<dbReference type="Pfam" id="PF13432">
    <property type="entry name" value="TPR_16"/>
    <property type="match status" value="1"/>
</dbReference>
<evidence type="ECO:0000313" key="3">
    <source>
        <dbReference type="EMBL" id="CAK7274651.1"/>
    </source>
</evidence>
<keyword evidence="1" id="KW-0802">TPR repeat</keyword>
<dbReference type="Gene3D" id="1.25.40.10">
    <property type="entry name" value="Tetratricopeptide repeat domain"/>
    <property type="match status" value="4"/>
</dbReference>